<dbReference type="InterPro" id="IPR049762">
    <property type="entry name" value="PoNe_dom"/>
</dbReference>
<gene>
    <name evidence="2" type="ORF">VIBC2010_09917</name>
</gene>
<evidence type="ECO:0000256" key="1">
    <source>
        <dbReference type="SAM" id="MobiDB-lite"/>
    </source>
</evidence>
<dbReference type="Proteomes" id="UP000002943">
    <property type="component" value="Unassembled WGS sequence"/>
</dbReference>
<dbReference type="OrthoDB" id="3917849at2"/>
<evidence type="ECO:0000313" key="3">
    <source>
        <dbReference type="Proteomes" id="UP000002943"/>
    </source>
</evidence>
<reference evidence="2 3" key="1">
    <citation type="journal article" date="2012" name="Int. J. Syst. Evol. Microbiol.">
        <title>Vibrio caribbeanicus sp. nov., isolated from the marine sponge Scleritoderma cyanea.</title>
        <authorList>
            <person name="Hoffmann M."/>
            <person name="Monday S.R."/>
            <person name="Allard M.W."/>
            <person name="Strain E.A."/>
            <person name="Whittaker P."/>
            <person name="Naum M."/>
            <person name="McCarthy P.J."/>
            <person name="Lopez J.V."/>
            <person name="Fischer M."/>
            <person name="Brown E.W."/>
        </authorList>
    </citation>
    <scope>NUCLEOTIDE SEQUENCE [LARGE SCALE GENOMIC DNA]</scope>
    <source>
        <strain evidence="2 3">ATCC BAA-2122</strain>
    </source>
</reference>
<name>E3BK04_9VIBR</name>
<proteinExistence type="predicted"/>
<dbReference type="AlphaFoldDB" id="E3BK04"/>
<dbReference type="CDD" id="cd20739">
    <property type="entry name" value="PoNe_DUF637"/>
    <property type="match status" value="1"/>
</dbReference>
<comment type="caution">
    <text evidence="2">The sequence shown here is derived from an EMBL/GenBank/DDBJ whole genome shotgun (WGS) entry which is preliminary data.</text>
</comment>
<evidence type="ECO:0000313" key="2">
    <source>
        <dbReference type="EMBL" id="EFP96632.1"/>
    </source>
</evidence>
<dbReference type="RefSeq" id="WP_009601358.1">
    <property type="nucleotide sequence ID" value="NZ_AEIU01000072.1"/>
</dbReference>
<sequence>MKATFGPNAKRLQSAYPGSKQKNRQFDQIWQDEQGNIHILEAKGGASTLGAAKLDGEVVQQGSPAYTSKVIGEMNKWFDDNMDQLTRQQKRDYQHTLDMLDEQRDTLQYKVVRQHINDGGVPTGVQVTGYDVKPSSQRY</sequence>
<protein>
    <submittedName>
        <fullName evidence="2">Uncharacterized protein</fullName>
    </submittedName>
</protein>
<accession>E3BK04</accession>
<organism evidence="2 3">
    <name type="scientific">Vibrio caribbeanicus ATCC BAA-2122</name>
    <dbReference type="NCBI Taxonomy" id="796620"/>
    <lineage>
        <taxon>Bacteria</taxon>
        <taxon>Pseudomonadati</taxon>
        <taxon>Pseudomonadota</taxon>
        <taxon>Gammaproteobacteria</taxon>
        <taxon>Vibrionales</taxon>
        <taxon>Vibrionaceae</taxon>
        <taxon>Vibrio</taxon>
    </lineage>
</organism>
<keyword evidence="3" id="KW-1185">Reference proteome</keyword>
<dbReference type="STRING" id="796620.VIBC2010_09917"/>
<dbReference type="EMBL" id="AEIU01000072">
    <property type="protein sequence ID" value="EFP96632.1"/>
    <property type="molecule type" value="Genomic_DNA"/>
</dbReference>
<feature type="region of interest" description="Disordered" evidence="1">
    <location>
        <begin position="1"/>
        <end position="23"/>
    </location>
</feature>